<dbReference type="Pfam" id="PF00589">
    <property type="entry name" value="Phage_integrase"/>
    <property type="match status" value="1"/>
</dbReference>
<reference evidence="3 4" key="1">
    <citation type="submission" date="2019-09" db="EMBL/GenBank/DDBJ databases">
        <title>Draft genome sequence of Bacillus sp. JC-7.</title>
        <authorList>
            <person name="Tanaka N."/>
            <person name="Shiwa Y."/>
            <person name="Fujita N."/>
            <person name="Tanasupawat S."/>
        </authorList>
    </citation>
    <scope>NUCLEOTIDE SEQUENCE [LARGE SCALE GENOMIC DNA]</scope>
    <source>
        <strain evidence="3 4">JC-7</strain>
    </source>
</reference>
<feature type="domain" description="Tyr recombinase" evidence="2">
    <location>
        <begin position="1"/>
        <end position="51"/>
    </location>
</feature>
<evidence type="ECO:0000313" key="3">
    <source>
        <dbReference type="EMBL" id="GER71741.1"/>
    </source>
</evidence>
<gene>
    <name evidence="3" type="ORF">BpJC7_30440</name>
</gene>
<accession>A0A5J4JJ10</accession>
<name>A0A5J4JJ10_9BACI</name>
<evidence type="ECO:0000259" key="2">
    <source>
        <dbReference type="PROSITE" id="PS51898"/>
    </source>
</evidence>
<dbReference type="SUPFAM" id="SSF56349">
    <property type="entry name" value="DNA breaking-rejoining enzymes"/>
    <property type="match status" value="1"/>
</dbReference>
<keyword evidence="4" id="KW-1185">Reference proteome</keyword>
<dbReference type="PROSITE" id="PS51898">
    <property type="entry name" value="TYR_RECOMBINASE"/>
    <property type="match status" value="1"/>
</dbReference>
<organism evidence="3 4">
    <name type="scientific">Weizmannia acidilactici</name>
    <dbReference type="NCBI Taxonomy" id="2607726"/>
    <lineage>
        <taxon>Bacteria</taxon>
        <taxon>Bacillati</taxon>
        <taxon>Bacillota</taxon>
        <taxon>Bacilli</taxon>
        <taxon>Bacillales</taxon>
        <taxon>Bacillaceae</taxon>
        <taxon>Heyndrickxia</taxon>
    </lineage>
</organism>
<dbReference type="InterPro" id="IPR013762">
    <property type="entry name" value="Integrase-like_cat_sf"/>
</dbReference>
<protein>
    <recommendedName>
        <fullName evidence="2">Tyr recombinase domain-containing protein</fullName>
    </recommendedName>
</protein>
<dbReference type="InterPro" id="IPR011010">
    <property type="entry name" value="DNA_brk_join_enz"/>
</dbReference>
<dbReference type="Proteomes" id="UP000391919">
    <property type="component" value="Unassembled WGS sequence"/>
</dbReference>
<keyword evidence="1" id="KW-0233">DNA recombination</keyword>
<dbReference type="GO" id="GO:0003677">
    <property type="term" value="F:DNA binding"/>
    <property type="evidence" value="ECO:0007669"/>
    <property type="project" value="InterPro"/>
</dbReference>
<dbReference type="Gene3D" id="1.10.443.10">
    <property type="entry name" value="Intergrase catalytic core"/>
    <property type="match status" value="1"/>
</dbReference>
<comment type="caution">
    <text evidence="3">The sequence shown here is derived from an EMBL/GenBank/DDBJ whole genome shotgun (WGS) entry which is preliminary data.</text>
</comment>
<dbReference type="InterPro" id="IPR002104">
    <property type="entry name" value="Integrase_catalytic"/>
</dbReference>
<sequence>MHDLRHTSATLLINRGVHAKIILERLGHADIRITMDTYGHTLRADDKAAADRLDDLF</sequence>
<proteinExistence type="predicted"/>
<dbReference type="EMBL" id="BKZQ01000064">
    <property type="protein sequence ID" value="GER71741.1"/>
    <property type="molecule type" value="Genomic_DNA"/>
</dbReference>
<dbReference type="AlphaFoldDB" id="A0A5J4JJ10"/>
<evidence type="ECO:0000256" key="1">
    <source>
        <dbReference type="ARBA" id="ARBA00023172"/>
    </source>
</evidence>
<dbReference type="GO" id="GO:0006310">
    <property type="term" value="P:DNA recombination"/>
    <property type="evidence" value="ECO:0007669"/>
    <property type="project" value="UniProtKB-KW"/>
</dbReference>
<dbReference type="GO" id="GO:0015074">
    <property type="term" value="P:DNA integration"/>
    <property type="evidence" value="ECO:0007669"/>
    <property type="project" value="InterPro"/>
</dbReference>
<evidence type="ECO:0000313" key="4">
    <source>
        <dbReference type="Proteomes" id="UP000391919"/>
    </source>
</evidence>